<dbReference type="GO" id="GO:0005506">
    <property type="term" value="F:iron ion binding"/>
    <property type="evidence" value="ECO:0007669"/>
    <property type="project" value="InterPro"/>
</dbReference>
<dbReference type="PROSITE" id="PS51007">
    <property type="entry name" value="CYTC"/>
    <property type="match status" value="2"/>
</dbReference>
<dbReference type="PANTHER" id="PTHR33751">
    <property type="entry name" value="CBB3-TYPE CYTOCHROME C OXIDASE SUBUNIT FIXP"/>
    <property type="match status" value="1"/>
</dbReference>
<feature type="domain" description="Cytochrome c" evidence="8">
    <location>
        <begin position="129"/>
        <end position="212"/>
    </location>
</feature>
<dbReference type="Pfam" id="PF13442">
    <property type="entry name" value="Cytochrome_CBB3"/>
    <property type="match status" value="1"/>
</dbReference>
<dbReference type="GO" id="GO:0020037">
    <property type="term" value="F:heme binding"/>
    <property type="evidence" value="ECO:0007669"/>
    <property type="project" value="InterPro"/>
</dbReference>
<evidence type="ECO:0000256" key="6">
    <source>
        <dbReference type="ARBA" id="ARBA00022982"/>
    </source>
</evidence>
<comment type="subcellular location">
    <subcellularLocation>
        <location evidence="1">Periplasm</location>
    </subcellularLocation>
</comment>
<proteinExistence type="predicted"/>
<dbReference type="GO" id="GO:0009055">
    <property type="term" value="F:electron transfer activity"/>
    <property type="evidence" value="ECO:0007669"/>
    <property type="project" value="InterPro"/>
</dbReference>
<dbReference type="PIRSF" id="PIRSF000005">
    <property type="entry name" value="Cytochrome_c4"/>
    <property type="match status" value="1"/>
</dbReference>
<reference evidence="9" key="1">
    <citation type="submission" date="2016-10" db="EMBL/GenBank/DDBJ databases">
        <authorList>
            <person name="de Groot N.N."/>
        </authorList>
    </citation>
    <scope>NUCLEOTIDE SEQUENCE</scope>
</reference>
<dbReference type="SUPFAM" id="SSF46626">
    <property type="entry name" value="Cytochrome c"/>
    <property type="match status" value="2"/>
</dbReference>
<evidence type="ECO:0000256" key="5">
    <source>
        <dbReference type="ARBA" id="ARBA00022764"/>
    </source>
</evidence>
<dbReference type="InterPro" id="IPR009056">
    <property type="entry name" value="Cyt_c-like_dom"/>
</dbReference>
<dbReference type="EMBL" id="FPIA01000005">
    <property type="protein sequence ID" value="SFV88026.1"/>
    <property type="molecule type" value="Genomic_DNA"/>
</dbReference>
<keyword evidence="3" id="KW-0349">Heme</keyword>
<evidence type="ECO:0000256" key="1">
    <source>
        <dbReference type="ARBA" id="ARBA00004418"/>
    </source>
</evidence>
<organism evidence="9">
    <name type="scientific">hydrothermal vent metagenome</name>
    <dbReference type="NCBI Taxonomy" id="652676"/>
    <lineage>
        <taxon>unclassified sequences</taxon>
        <taxon>metagenomes</taxon>
        <taxon>ecological metagenomes</taxon>
    </lineage>
</organism>
<dbReference type="InterPro" id="IPR050597">
    <property type="entry name" value="Cytochrome_c_Oxidase_Subunit"/>
</dbReference>
<keyword evidence="7" id="KW-0408">Iron</keyword>
<dbReference type="InterPro" id="IPR024167">
    <property type="entry name" value="Cytochrome_c4-like"/>
</dbReference>
<name>A0A1W1E2R3_9ZZZZ</name>
<dbReference type="Gene3D" id="1.10.760.10">
    <property type="entry name" value="Cytochrome c-like domain"/>
    <property type="match status" value="2"/>
</dbReference>
<feature type="domain" description="Cytochrome c" evidence="8">
    <location>
        <begin position="38"/>
        <end position="115"/>
    </location>
</feature>
<dbReference type="GO" id="GO:0042597">
    <property type="term" value="C:periplasmic space"/>
    <property type="evidence" value="ECO:0007669"/>
    <property type="project" value="UniProtKB-SubCell"/>
</dbReference>
<evidence type="ECO:0000256" key="7">
    <source>
        <dbReference type="ARBA" id="ARBA00023004"/>
    </source>
</evidence>
<keyword evidence="2" id="KW-0813">Transport</keyword>
<accession>A0A1W1E2R3</accession>
<sequence length="220" mass="24167">MKLLTIVLGGLLVMTTAQAEISSLVAFDKETRAIIQSGDAQQGKAKAASMKCNKCHAVNGQGDDDVSVAGHPDTYIYKQLKDFKDGKLDGVMRKKVKKLSDKDMADFAAWYSSLPFAEGAKGGGQLAIDLVYKGDPKRMLKPCSTCHGQNGEGGKYDSAAIMGQNRDAFIEMMEAFQEEDRTNDIYSRMRLIAKVLTKEEINALADYYGAAEEEEEEEEE</sequence>
<gene>
    <name evidence="9" type="ORF">MNB_SUP05-SYMBIONT-7-447</name>
</gene>
<keyword evidence="4" id="KW-0479">Metal-binding</keyword>
<dbReference type="InterPro" id="IPR036909">
    <property type="entry name" value="Cyt_c-like_dom_sf"/>
</dbReference>
<dbReference type="AlphaFoldDB" id="A0A1W1E2R3"/>
<evidence type="ECO:0000259" key="8">
    <source>
        <dbReference type="PROSITE" id="PS51007"/>
    </source>
</evidence>
<evidence type="ECO:0000256" key="4">
    <source>
        <dbReference type="ARBA" id="ARBA00022723"/>
    </source>
</evidence>
<evidence type="ECO:0000256" key="2">
    <source>
        <dbReference type="ARBA" id="ARBA00022448"/>
    </source>
</evidence>
<evidence type="ECO:0000313" key="9">
    <source>
        <dbReference type="EMBL" id="SFV88026.1"/>
    </source>
</evidence>
<evidence type="ECO:0000256" key="3">
    <source>
        <dbReference type="ARBA" id="ARBA00022617"/>
    </source>
</evidence>
<dbReference type="PANTHER" id="PTHR33751:SF9">
    <property type="entry name" value="CYTOCHROME C4"/>
    <property type="match status" value="1"/>
</dbReference>
<keyword evidence="6" id="KW-0249">Electron transport</keyword>
<protein>
    <submittedName>
        <fullName evidence="9">Cytochrome c4</fullName>
    </submittedName>
</protein>
<keyword evidence="5" id="KW-0574">Periplasm</keyword>